<dbReference type="AlphaFoldDB" id="A0A194XRL0"/>
<proteinExistence type="predicted"/>
<protein>
    <submittedName>
        <fullName evidence="2">Uncharacterized protein</fullName>
    </submittedName>
</protein>
<sequence>MALCALLFLTVYLVTFGRCQSSMEFSFPPNATQAYDDTTIANISVHFNDNMILEYQLPDSDGQLAVTQYCYASIKDMENDNGATFDKTETYNNTGTLHWNIGNGNGGNYTGINLCRLFIANYTIVNCQWGPWGIVNWNQTDDTLLYSQLFNISAAKNGTKPAVISNNKTPTSKQVTATAGTVTCPPSGIPASPIYTPVPTVEQIPPMAGNLTFPS</sequence>
<name>A0A194XRL0_MOLSC</name>
<keyword evidence="3" id="KW-1185">Reference proteome</keyword>
<evidence type="ECO:0000256" key="1">
    <source>
        <dbReference type="SAM" id="SignalP"/>
    </source>
</evidence>
<evidence type="ECO:0000313" key="2">
    <source>
        <dbReference type="EMBL" id="KUJ22925.1"/>
    </source>
</evidence>
<dbReference type="KEGG" id="psco:LY89DRAFT_729029"/>
<dbReference type="InParanoid" id="A0A194XRL0"/>
<dbReference type="RefSeq" id="XP_018077280.1">
    <property type="nucleotide sequence ID" value="XM_018219335.1"/>
</dbReference>
<keyword evidence="1" id="KW-0732">Signal</keyword>
<dbReference type="GeneID" id="28829061"/>
<evidence type="ECO:0000313" key="3">
    <source>
        <dbReference type="Proteomes" id="UP000070700"/>
    </source>
</evidence>
<accession>A0A194XRL0</accession>
<feature type="signal peptide" evidence="1">
    <location>
        <begin position="1"/>
        <end position="19"/>
    </location>
</feature>
<feature type="chain" id="PRO_5008268595" evidence="1">
    <location>
        <begin position="20"/>
        <end position="215"/>
    </location>
</feature>
<dbReference type="OrthoDB" id="3555723at2759"/>
<gene>
    <name evidence="2" type="ORF">LY89DRAFT_729029</name>
</gene>
<dbReference type="Proteomes" id="UP000070700">
    <property type="component" value="Unassembled WGS sequence"/>
</dbReference>
<dbReference type="EMBL" id="KQ947406">
    <property type="protein sequence ID" value="KUJ22925.1"/>
    <property type="molecule type" value="Genomic_DNA"/>
</dbReference>
<reference evidence="2 3" key="1">
    <citation type="submission" date="2015-10" db="EMBL/GenBank/DDBJ databases">
        <title>Full genome of DAOMC 229536 Phialocephala scopiformis, a fungal endophyte of spruce producing the potent anti-insectan compound rugulosin.</title>
        <authorList>
            <consortium name="DOE Joint Genome Institute"/>
            <person name="Walker A.K."/>
            <person name="Frasz S.L."/>
            <person name="Seifert K.A."/>
            <person name="Miller J.D."/>
            <person name="Mondo S.J."/>
            <person name="Labutti K."/>
            <person name="Lipzen A."/>
            <person name="Dockter R."/>
            <person name="Kennedy M."/>
            <person name="Grigoriev I.V."/>
            <person name="Spatafora J.W."/>
        </authorList>
    </citation>
    <scope>NUCLEOTIDE SEQUENCE [LARGE SCALE GENOMIC DNA]</scope>
    <source>
        <strain evidence="2 3">CBS 120377</strain>
    </source>
</reference>
<organism evidence="2 3">
    <name type="scientific">Mollisia scopiformis</name>
    <name type="common">Conifer needle endophyte fungus</name>
    <name type="synonym">Phialocephala scopiformis</name>
    <dbReference type="NCBI Taxonomy" id="149040"/>
    <lineage>
        <taxon>Eukaryota</taxon>
        <taxon>Fungi</taxon>
        <taxon>Dikarya</taxon>
        <taxon>Ascomycota</taxon>
        <taxon>Pezizomycotina</taxon>
        <taxon>Leotiomycetes</taxon>
        <taxon>Helotiales</taxon>
        <taxon>Mollisiaceae</taxon>
        <taxon>Mollisia</taxon>
    </lineage>
</organism>